<accession>A0A9P7ERS1</accession>
<dbReference type="OrthoDB" id="2692898at2759"/>
<dbReference type="EMBL" id="JABBWM010000136">
    <property type="protein sequence ID" value="KAG2087121.1"/>
    <property type="molecule type" value="Genomic_DNA"/>
</dbReference>
<sequence>MSTSEEENASRSGSDTSAAQQAEVFERPKGWRRVDYHPITRVCLMGFVCCMRPGIFNALSGLGAGGQVSRAHRSVLIYPVSSVHDVLGSRLCLVLGILSPLRHLWQ</sequence>
<dbReference type="RefSeq" id="XP_041285095.1">
    <property type="nucleotide sequence ID" value="XM_041439308.1"/>
</dbReference>
<gene>
    <name evidence="2" type="ORF">F5147DRAFT_728228</name>
</gene>
<dbReference type="AlphaFoldDB" id="A0A9P7ERS1"/>
<dbReference type="Proteomes" id="UP000823399">
    <property type="component" value="Unassembled WGS sequence"/>
</dbReference>
<feature type="compositionally biased region" description="Polar residues" evidence="1">
    <location>
        <begin position="10"/>
        <end position="20"/>
    </location>
</feature>
<proteinExistence type="predicted"/>
<evidence type="ECO:0000313" key="3">
    <source>
        <dbReference type="Proteomes" id="UP000823399"/>
    </source>
</evidence>
<organism evidence="2 3">
    <name type="scientific">Suillus discolor</name>
    <dbReference type="NCBI Taxonomy" id="1912936"/>
    <lineage>
        <taxon>Eukaryota</taxon>
        <taxon>Fungi</taxon>
        <taxon>Dikarya</taxon>
        <taxon>Basidiomycota</taxon>
        <taxon>Agaricomycotina</taxon>
        <taxon>Agaricomycetes</taxon>
        <taxon>Agaricomycetidae</taxon>
        <taxon>Boletales</taxon>
        <taxon>Suillineae</taxon>
        <taxon>Suillaceae</taxon>
        <taxon>Suillus</taxon>
    </lineage>
</organism>
<name>A0A9P7ERS1_9AGAM</name>
<keyword evidence="3" id="KW-1185">Reference proteome</keyword>
<comment type="caution">
    <text evidence="2">The sequence shown here is derived from an EMBL/GenBank/DDBJ whole genome shotgun (WGS) entry which is preliminary data.</text>
</comment>
<evidence type="ECO:0000313" key="2">
    <source>
        <dbReference type="EMBL" id="KAG2087121.1"/>
    </source>
</evidence>
<evidence type="ECO:0000256" key="1">
    <source>
        <dbReference type="SAM" id="MobiDB-lite"/>
    </source>
</evidence>
<feature type="region of interest" description="Disordered" evidence="1">
    <location>
        <begin position="1"/>
        <end position="21"/>
    </location>
</feature>
<protein>
    <submittedName>
        <fullName evidence="2">Uncharacterized protein</fullName>
    </submittedName>
</protein>
<reference evidence="2" key="1">
    <citation type="journal article" date="2020" name="New Phytol.">
        <title>Comparative genomics reveals dynamic genome evolution in host specialist ectomycorrhizal fungi.</title>
        <authorList>
            <person name="Lofgren L.A."/>
            <person name="Nguyen N.H."/>
            <person name="Vilgalys R."/>
            <person name="Ruytinx J."/>
            <person name="Liao H.L."/>
            <person name="Branco S."/>
            <person name="Kuo A."/>
            <person name="LaButti K."/>
            <person name="Lipzen A."/>
            <person name="Andreopoulos W."/>
            <person name="Pangilinan J."/>
            <person name="Riley R."/>
            <person name="Hundley H."/>
            <person name="Na H."/>
            <person name="Barry K."/>
            <person name="Grigoriev I.V."/>
            <person name="Stajich J.E."/>
            <person name="Kennedy P.G."/>
        </authorList>
    </citation>
    <scope>NUCLEOTIDE SEQUENCE</scope>
    <source>
        <strain evidence="2">FC423</strain>
    </source>
</reference>
<dbReference type="GeneID" id="64701567"/>